<evidence type="ECO:0000313" key="3">
    <source>
        <dbReference type="Proteomes" id="UP001343600"/>
    </source>
</evidence>
<organism evidence="2 3">
    <name type="scientific">Pseudomonas viridiflava</name>
    <name type="common">Phytomonas viridiflava</name>
    <dbReference type="NCBI Taxonomy" id="33069"/>
    <lineage>
        <taxon>Bacteria</taxon>
        <taxon>Pseudomonadati</taxon>
        <taxon>Pseudomonadota</taxon>
        <taxon>Gammaproteobacteria</taxon>
        <taxon>Pseudomonadales</taxon>
        <taxon>Pseudomonadaceae</taxon>
        <taxon>Pseudomonas</taxon>
    </lineage>
</organism>
<reference evidence="2 3" key="1">
    <citation type="submission" date="2024-01" db="EMBL/GenBank/DDBJ databases">
        <title>Characterization of Pseudomonas viridiflava in Georgia, USA.</title>
        <authorList>
            <person name="Zhao M."/>
            <person name="Dutta B."/>
        </authorList>
    </citation>
    <scope>NUCLEOTIDE SEQUENCE [LARGE SCALE GENOMIC DNA]</scope>
    <source>
        <strain evidence="2 3">21GA0539</strain>
    </source>
</reference>
<comment type="caution">
    <text evidence="2">The sequence shown here is derived from an EMBL/GenBank/DDBJ whole genome shotgun (WGS) entry which is preliminary data.</text>
</comment>
<gene>
    <name evidence="2" type="ORF">V2I87_06320</name>
</gene>
<keyword evidence="3" id="KW-1185">Reference proteome</keyword>
<protein>
    <recommendedName>
        <fullName evidence="1">TreTu toxin C-terminal domain-containing protein</fullName>
    </recommendedName>
</protein>
<dbReference type="InterPro" id="IPR057938">
    <property type="entry name" value="TreTu_C"/>
</dbReference>
<proteinExistence type="predicted"/>
<sequence length="101" mass="10718">MSPVELAQMQNTNKVVLGAGGQTFISTNGIADFKGAAAKGSVYVKFDVPANSLLQGGKDGWFKMIGPEAGKSQQFMFNMQGGEHLPAIKSIEVLGEVRSEK</sequence>
<evidence type="ECO:0000313" key="2">
    <source>
        <dbReference type="EMBL" id="MEE4039710.1"/>
    </source>
</evidence>
<dbReference type="Pfam" id="PF24691">
    <property type="entry name" value="TreTu_C"/>
    <property type="match status" value="1"/>
</dbReference>
<dbReference type="Proteomes" id="UP001343600">
    <property type="component" value="Unassembled WGS sequence"/>
</dbReference>
<evidence type="ECO:0000259" key="1">
    <source>
        <dbReference type="Pfam" id="PF24691"/>
    </source>
</evidence>
<accession>A0ABU7N433</accession>
<dbReference type="RefSeq" id="WP_198730697.1">
    <property type="nucleotide sequence ID" value="NZ_JAEIJH010000045.1"/>
</dbReference>
<name>A0ABU7N433_PSEVI</name>
<dbReference type="EMBL" id="JAZEIP010000006">
    <property type="protein sequence ID" value="MEE4039710.1"/>
    <property type="molecule type" value="Genomic_DNA"/>
</dbReference>
<feature type="domain" description="TreTu toxin C-terminal" evidence="1">
    <location>
        <begin position="1"/>
        <end position="89"/>
    </location>
</feature>